<accession>A0A3N6P899</accession>
<protein>
    <submittedName>
        <fullName evidence="3">Uncharacterized protein</fullName>
    </submittedName>
</protein>
<feature type="compositionally biased region" description="Low complexity" evidence="1">
    <location>
        <begin position="15"/>
        <end position="35"/>
    </location>
</feature>
<evidence type="ECO:0000313" key="2">
    <source>
        <dbReference type="EMBL" id="RQH21610.1"/>
    </source>
</evidence>
<dbReference type="AlphaFoldDB" id="A0A3N6P899"/>
<evidence type="ECO:0000313" key="3">
    <source>
        <dbReference type="EMBL" id="RQH33475.1"/>
    </source>
</evidence>
<dbReference type="Proteomes" id="UP000269154">
    <property type="component" value="Unassembled WGS sequence"/>
</dbReference>
<evidence type="ECO:0000256" key="1">
    <source>
        <dbReference type="SAM" id="MobiDB-lite"/>
    </source>
</evidence>
<comment type="caution">
    <text evidence="3">The sequence shown here is derived from an EMBL/GenBank/DDBJ whole genome shotgun (WGS) entry which is preliminary data.</text>
</comment>
<evidence type="ECO:0000313" key="4">
    <source>
        <dbReference type="Proteomes" id="UP000269154"/>
    </source>
</evidence>
<organism evidence="3 4">
    <name type="scientific">Okeania hirsuta</name>
    <dbReference type="NCBI Taxonomy" id="1458930"/>
    <lineage>
        <taxon>Bacteria</taxon>
        <taxon>Bacillati</taxon>
        <taxon>Cyanobacteriota</taxon>
        <taxon>Cyanophyceae</taxon>
        <taxon>Oscillatoriophycideae</taxon>
        <taxon>Oscillatoriales</taxon>
        <taxon>Microcoleaceae</taxon>
        <taxon>Okeania</taxon>
    </lineage>
</organism>
<dbReference type="EMBL" id="RCBY01000390">
    <property type="protein sequence ID" value="RQH21610.1"/>
    <property type="molecule type" value="Genomic_DNA"/>
</dbReference>
<dbReference type="EMBL" id="RCBY01000144">
    <property type="protein sequence ID" value="RQH33475.1"/>
    <property type="molecule type" value="Genomic_DNA"/>
</dbReference>
<name>A0A3N6P899_9CYAN</name>
<sequence length="68" mass="7730">MLNLGKVFDNRQQATGNRQQTTDNRQQTTGNRQQATAHLGQSYFIFDNHLGRGVGELIPFQLNNVTNR</sequence>
<gene>
    <name evidence="3" type="ORF">D5R40_21610</name>
    <name evidence="2" type="ORF">D5R40_31455</name>
</gene>
<keyword evidence="4" id="KW-1185">Reference proteome</keyword>
<feature type="region of interest" description="Disordered" evidence="1">
    <location>
        <begin position="1"/>
        <end position="35"/>
    </location>
</feature>
<proteinExistence type="predicted"/>
<reference evidence="3 4" key="1">
    <citation type="journal article" date="2018" name="ACS Chem. Biol.">
        <title>Ketoreductase domain dysfunction expands chemodiversity: malyngamide biosynthesis in the cyanobacterium Okeania hirsuta.</title>
        <authorList>
            <person name="Moss N.A."/>
            <person name="Leao T."/>
            <person name="Rankin M."/>
            <person name="McCullough T.M."/>
            <person name="Qu P."/>
            <person name="Korobeynikov A."/>
            <person name="Smith J.L."/>
            <person name="Gerwick L."/>
            <person name="Gerwick W.H."/>
        </authorList>
    </citation>
    <scope>NUCLEOTIDE SEQUENCE [LARGE SCALE GENOMIC DNA]</scope>
    <source>
        <strain evidence="3 4">PAB10Feb10-1</strain>
    </source>
</reference>